<dbReference type="InterPro" id="IPR028159">
    <property type="entry name" value="RPA_interact_C_dom"/>
</dbReference>
<evidence type="ECO:0000256" key="1">
    <source>
        <dbReference type="ARBA" id="ARBA00004123"/>
    </source>
</evidence>
<dbReference type="Pfam" id="PF14766">
    <property type="entry name" value="RPA_interact_N"/>
    <property type="match status" value="1"/>
</dbReference>
<keyword evidence="5" id="KW-0539">Nucleus</keyword>
<dbReference type="RefSeq" id="XP_065663723.1">
    <property type="nucleotide sequence ID" value="XM_065807651.1"/>
</dbReference>
<dbReference type="InterPro" id="IPR028156">
    <property type="entry name" value="RIP"/>
</dbReference>
<proteinExistence type="predicted"/>
<dbReference type="PANTHER" id="PTHR31742:SF1">
    <property type="entry name" value="RPA-INTERACTING PROTEIN"/>
    <property type="match status" value="1"/>
</dbReference>
<protein>
    <submittedName>
        <fullName evidence="9">RPA-interacting protein B isoform X2</fullName>
    </submittedName>
</protein>
<keyword evidence="2" id="KW-0479">Metal-binding</keyword>
<comment type="subcellular location">
    <subcellularLocation>
        <location evidence="1">Nucleus</location>
    </subcellularLocation>
</comment>
<sequence length="233" mass="27198">MNQTPERRKLKIKESVTPTGAWKDRFREGCLKRLKSSRDEMVNNFRNALPGFPSSSQELVQQVMIHEWEQMTLESPHLSRIPQNFSSMKDERFKFDKTYEDIEDILNVFETIQQELLKEEQLMLLKYEDSVSFNERYLCATIDLLTTDNVMCPICKKHNLIQRNNTFVCACGLFIDNQTCDLNFLHKQLNMAVTVHNNQCSSEPVFSLLDFSGINVKNLVMICQICDVMEIIL</sequence>
<dbReference type="GeneID" id="100208953"/>
<organism evidence="8 9">
    <name type="scientific">Hydra vulgaris</name>
    <name type="common">Hydra</name>
    <name type="synonym">Hydra attenuata</name>
    <dbReference type="NCBI Taxonomy" id="6087"/>
    <lineage>
        <taxon>Eukaryota</taxon>
        <taxon>Metazoa</taxon>
        <taxon>Cnidaria</taxon>
        <taxon>Hydrozoa</taxon>
        <taxon>Hydroidolina</taxon>
        <taxon>Anthoathecata</taxon>
        <taxon>Aplanulata</taxon>
        <taxon>Hydridae</taxon>
        <taxon>Hydra</taxon>
    </lineage>
</organism>
<dbReference type="InterPro" id="IPR028158">
    <property type="entry name" value="RPA_interact_N_dom"/>
</dbReference>
<gene>
    <name evidence="9" type="primary">LOC100208953</name>
</gene>
<keyword evidence="8" id="KW-1185">Reference proteome</keyword>
<evidence type="ECO:0000256" key="3">
    <source>
        <dbReference type="ARBA" id="ARBA00022771"/>
    </source>
</evidence>
<evidence type="ECO:0000313" key="8">
    <source>
        <dbReference type="Proteomes" id="UP001652625"/>
    </source>
</evidence>
<feature type="domain" description="RPA-interacting protein N-terminal" evidence="6">
    <location>
        <begin position="8"/>
        <end position="47"/>
    </location>
</feature>
<dbReference type="Pfam" id="PF14768">
    <property type="entry name" value="RPA_interact_C"/>
    <property type="match status" value="1"/>
</dbReference>
<dbReference type="Proteomes" id="UP001652625">
    <property type="component" value="Chromosome 10"/>
</dbReference>
<feature type="domain" description="RPA-interacting protein C-terminal" evidence="7">
    <location>
        <begin position="151"/>
        <end position="231"/>
    </location>
</feature>
<keyword evidence="3" id="KW-0863">Zinc-finger</keyword>
<accession>A0ABM4CPE7</accession>
<reference evidence="9" key="1">
    <citation type="submission" date="2025-08" db="UniProtKB">
        <authorList>
            <consortium name="RefSeq"/>
        </authorList>
    </citation>
    <scope>IDENTIFICATION</scope>
</reference>
<evidence type="ECO:0000256" key="5">
    <source>
        <dbReference type="ARBA" id="ARBA00023242"/>
    </source>
</evidence>
<name>A0ABM4CPE7_HYDVU</name>
<evidence type="ECO:0000256" key="2">
    <source>
        <dbReference type="ARBA" id="ARBA00022723"/>
    </source>
</evidence>
<keyword evidence="4" id="KW-0862">Zinc</keyword>
<dbReference type="PANTHER" id="PTHR31742">
    <property type="entry name" value="RPA-INTERACTING PROTEIN RPAIN"/>
    <property type="match status" value="1"/>
</dbReference>
<evidence type="ECO:0000259" key="6">
    <source>
        <dbReference type="Pfam" id="PF14766"/>
    </source>
</evidence>
<evidence type="ECO:0000256" key="4">
    <source>
        <dbReference type="ARBA" id="ARBA00022833"/>
    </source>
</evidence>
<evidence type="ECO:0000259" key="7">
    <source>
        <dbReference type="Pfam" id="PF14768"/>
    </source>
</evidence>
<evidence type="ECO:0000313" key="9">
    <source>
        <dbReference type="RefSeq" id="XP_065663723.1"/>
    </source>
</evidence>